<name>A0A6L5GGY4_9ACTN</name>
<dbReference type="RefSeq" id="WP_153028060.1">
    <property type="nucleotide sequence ID" value="NZ_WIAO01000080.1"/>
</dbReference>
<dbReference type="PANTHER" id="PTHR43289:SF6">
    <property type="entry name" value="SERINE_THREONINE-PROTEIN KINASE NEKL-3"/>
    <property type="match status" value="1"/>
</dbReference>
<keyword evidence="10" id="KW-1185">Reference proteome</keyword>
<dbReference type="PANTHER" id="PTHR43289">
    <property type="entry name" value="MITOGEN-ACTIVATED PROTEIN KINASE KINASE KINASE 20-RELATED"/>
    <property type="match status" value="1"/>
</dbReference>
<dbReference type="PROSITE" id="PS50011">
    <property type="entry name" value="PROTEIN_KINASE_DOM"/>
    <property type="match status" value="1"/>
</dbReference>
<dbReference type="Proteomes" id="UP000477750">
    <property type="component" value="Unassembled WGS sequence"/>
</dbReference>
<organism evidence="9 10">
    <name type="scientific">Glycomyces albidus</name>
    <dbReference type="NCBI Taxonomy" id="2656774"/>
    <lineage>
        <taxon>Bacteria</taxon>
        <taxon>Bacillati</taxon>
        <taxon>Actinomycetota</taxon>
        <taxon>Actinomycetes</taxon>
        <taxon>Glycomycetales</taxon>
        <taxon>Glycomycetaceae</taxon>
        <taxon>Glycomyces</taxon>
    </lineage>
</organism>
<dbReference type="Pfam" id="PF00069">
    <property type="entry name" value="Pkinase"/>
    <property type="match status" value="1"/>
</dbReference>
<proteinExistence type="predicted"/>
<dbReference type="EMBL" id="WIAO01000080">
    <property type="protein sequence ID" value="MQM28994.1"/>
    <property type="molecule type" value="Genomic_DNA"/>
</dbReference>
<dbReference type="GO" id="GO:0004674">
    <property type="term" value="F:protein serine/threonine kinase activity"/>
    <property type="evidence" value="ECO:0007669"/>
    <property type="project" value="UniProtKB-KW"/>
</dbReference>
<feature type="domain" description="Protein kinase" evidence="8">
    <location>
        <begin position="536"/>
        <end position="792"/>
    </location>
</feature>
<dbReference type="Gene3D" id="3.40.50.300">
    <property type="entry name" value="P-loop containing nucleotide triphosphate hydrolases"/>
    <property type="match status" value="1"/>
</dbReference>
<dbReference type="InterPro" id="IPR027417">
    <property type="entry name" value="P-loop_NTPase"/>
</dbReference>
<evidence type="ECO:0000313" key="9">
    <source>
        <dbReference type="EMBL" id="MQM28994.1"/>
    </source>
</evidence>
<evidence type="ECO:0000256" key="7">
    <source>
        <dbReference type="PROSITE-ProRule" id="PRU10141"/>
    </source>
</evidence>
<evidence type="ECO:0000256" key="6">
    <source>
        <dbReference type="ARBA" id="ARBA00022840"/>
    </source>
</evidence>
<dbReference type="InterPro" id="IPR000719">
    <property type="entry name" value="Prot_kinase_dom"/>
</dbReference>
<keyword evidence="4 7" id="KW-0547">Nucleotide-binding</keyword>
<evidence type="ECO:0000313" key="10">
    <source>
        <dbReference type="Proteomes" id="UP000477750"/>
    </source>
</evidence>
<evidence type="ECO:0000256" key="1">
    <source>
        <dbReference type="ARBA" id="ARBA00012513"/>
    </source>
</evidence>
<dbReference type="GO" id="GO:0005524">
    <property type="term" value="F:ATP binding"/>
    <property type="evidence" value="ECO:0007669"/>
    <property type="project" value="UniProtKB-UniRule"/>
</dbReference>
<sequence length="808" mass="90478">MVRIPLVDTFRYIHEPLPIADSMLPMLGNAELVDALHDRILHSTGGAFLVTGFRGVGKSTVILRTLERLSLQSRPDEIVVPVVISVARATDIDRLLFAITRRIFERLHDEGLFERLSPEFQQSLLLAYMRTSLAFKETQSDAIERAGAISVGIGRTAKAPLASLTASAKRTRSLATEAQFLAYSETDVEHDIMRMVSLLNNSESLRPKGRARWRWPWSRSTRGRIRLVVVLDEADKLTATDSGLEMIEKILGGLKNVLTMPGAHYLLVAGPDLHDHAIKDVARGNSIYESIFGWRLYVPCTWSAVDDLLDTLIQHDDKSEHHLGHFRDYLQFKARGIPRRLLQEFNSFVVWGSDGPFICISDHDLERVVFYARLEGILRQFIEDQRAPKDSLFAIDIDIDRHRLGVYYVMDWVLRSEGEPFTPGELAAGKGRMDLDPLIQSPVNTVSKFLEHLEGQGIVESIRSANPQEALLNEQRAVRGAVYKLSASIRKVLLELAASNESERAALNISAGTLVASADAGSAGLLPVVRVLADRYEIREAIGMGGMGTVYRGYDRLLDRPVAVKALREVDYDRSSMRERIEREAHLAEQLRHPQIVRTYDVVKNPEIGTAIVMELLEGPDLDGLVYRDGPLPEPSIVAIGLRIAEALSYLKENGIARIDLKPSNIRIERDRGPVILDFGIAVKTGQDRLTDTGEVLGTLAYASPDLIKYNDPDHLVDIWALGMVLFYCAAGDTPYFSDPDPMSVIHRTLYEDIDVSVLPVSDELQSIIGKALKRDRAERYQTANEFYDELKQTEAAQVMESKTKRLR</sequence>
<evidence type="ECO:0000256" key="4">
    <source>
        <dbReference type="ARBA" id="ARBA00022741"/>
    </source>
</evidence>
<dbReference type="Gene3D" id="3.30.200.20">
    <property type="entry name" value="Phosphorylase Kinase, domain 1"/>
    <property type="match status" value="1"/>
</dbReference>
<keyword evidence="3" id="KW-0808">Transferase</keyword>
<keyword evidence="2" id="KW-0723">Serine/threonine-protein kinase</keyword>
<dbReference type="EC" id="2.7.11.1" evidence="1"/>
<dbReference type="SUPFAM" id="SSF52540">
    <property type="entry name" value="P-loop containing nucleoside triphosphate hydrolases"/>
    <property type="match status" value="1"/>
</dbReference>
<evidence type="ECO:0000256" key="2">
    <source>
        <dbReference type="ARBA" id="ARBA00022527"/>
    </source>
</evidence>
<protein>
    <recommendedName>
        <fullName evidence="1">non-specific serine/threonine protein kinase</fullName>
        <ecNumber evidence="1">2.7.11.1</ecNumber>
    </recommendedName>
</protein>
<comment type="caution">
    <text evidence="9">The sequence shown here is derived from an EMBL/GenBank/DDBJ whole genome shotgun (WGS) entry which is preliminary data.</text>
</comment>
<keyword evidence="6 7" id="KW-0067">ATP-binding</keyword>
<dbReference type="SMART" id="SM00220">
    <property type="entry name" value="S_TKc"/>
    <property type="match status" value="1"/>
</dbReference>
<reference evidence="9 10" key="1">
    <citation type="submission" date="2019-10" db="EMBL/GenBank/DDBJ databases">
        <title>Glycomyces albidus sp. nov., a novel actinomycete isolated from rhizosphere soil of wheat (Triticum aestivum L.).</title>
        <authorList>
            <person name="Qian L."/>
        </authorList>
    </citation>
    <scope>NUCLEOTIDE SEQUENCE [LARGE SCALE GENOMIC DNA]</scope>
    <source>
        <strain evidence="9 10">NEAU-7082</strain>
    </source>
</reference>
<dbReference type="InterPro" id="IPR011009">
    <property type="entry name" value="Kinase-like_dom_sf"/>
</dbReference>
<evidence type="ECO:0000256" key="5">
    <source>
        <dbReference type="ARBA" id="ARBA00022777"/>
    </source>
</evidence>
<keyword evidence="5 9" id="KW-0418">Kinase</keyword>
<dbReference type="AlphaFoldDB" id="A0A6L5GGY4"/>
<feature type="binding site" evidence="7">
    <location>
        <position position="565"/>
    </location>
    <ligand>
        <name>ATP</name>
        <dbReference type="ChEBI" id="CHEBI:30616"/>
    </ligand>
</feature>
<dbReference type="PROSITE" id="PS00107">
    <property type="entry name" value="PROTEIN_KINASE_ATP"/>
    <property type="match status" value="1"/>
</dbReference>
<accession>A0A6L5GGY4</accession>
<dbReference type="SUPFAM" id="SSF56112">
    <property type="entry name" value="Protein kinase-like (PK-like)"/>
    <property type="match status" value="1"/>
</dbReference>
<gene>
    <name evidence="9" type="ORF">GFD30_26040</name>
</gene>
<evidence type="ECO:0000256" key="3">
    <source>
        <dbReference type="ARBA" id="ARBA00022679"/>
    </source>
</evidence>
<dbReference type="Gene3D" id="1.10.510.10">
    <property type="entry name" value="Transferase(Phosphotransferase) domain 1"/>
    <property type="match status" value="1"/>
</dbReference>
<dbReference type="CDD" id="cd14014">
    <property type="entry name" value="STKc_PknB_like"/>
    <property type="match status" value="1"/>
</dbReference>
<dbReference type="InterPro" id="IPR017441">
    <property type="entry name" value="Protein_kinase_ATP_BS"/>
</dbReference>
<evidence type="ECO:0000259" key="8">
    <source>
        <dbReference type="PROSITE" id="PS50011"/>
    </source>
</evidence>